<evidence type="ECO:0000256" key="3">
    <source>
        <dbReference type="ARBA" id="ARBA00022692"/>
    </source>
</evidence>
<keyword evidence="2" id="KW-1003">Cell membrane</keyword>
<keyword evidence="8" id="KW-1185">Reference proteome</keyword>
<feature type="transmembrane region" description="Helical" evidence="6">
    <location>
        <begin position="222"/>
        <end position="242"/>
    </location>
</feature>
<evidence type="ECO:0000256" key="4">
    <source>
        <dbReference type="ARBA" id="ARBA00022989"/>
    </source>
</evidence>
<keyword evidence="3 6" id="KW-0812">Transmembrane</keyword>
<name>A0A3Q9IYR0_9MICO</name>
<dbReference type="Pfam" id="PF09678">
    <property type="entry name" value="Caa3_CtaG"/>
    <property type="match status" value="1"/>
</dbReference>
<feature type="transmembrane region" description="Helical" evidence="6">
    <location>
        <begin position="160"/>
        <end position="181"/>
    </location>
</feature>
<dbReference type="KEGG" id="mlv:CVS47_01963"/>
<dbReference type="RefSeq" id="WP_241240103.1">
    <property type="nucleotide sequence ID" value="NZ_CP031423.1"/>
</dbReference>
<dbReference type="EMBL" id="CP031423">
    <property type="protein sequence ID" value="AZS37328.1"/>
    <property type="molecule type" value="Genomic_DNA"/>
</dbReference>
<sequence length="275" mass="29499">MILVAVAAYLWGVARVRRRGGSWPLRRTLGFLILGVGSYAVIELGFLGTESADLRFAFTTRIALLIFAVPAGVAAGAPLDLIVRAGGPAAEARVAALLRSRPVRLFGNAIFATIFIAAVFCLFLTPLAGVMRTTPWTDAGLGVITPLVGLAMVLPMGALGAVHTGMFITIEFLLAFVELVIDSIPGILLRLNDTVIDAGASVAGTAGWWPTPLHDQHLAGDLLWFIAEAVDVPILVILLVRWMRADRTEAKSYDDLSDEQYEELTRAHLRGDRAA</sequence>
<evidence type="ECO:0000313" key="7">
    <source>
        <dbReference type="EMBL" id="AZS37328.1"/>
    </source>
</evidence>
<dbReference type="GO" id="GO:0005886">
    <property type="term" value="C:plasma membrane"/>
    <property type="evidence" value="ECO:0007669"/>
    <property type="project" value="UniProtKB-SubCell"/>
</dbReference>
<dbReference type="Proteomes" id="UP000276888">
    <property type="component" value="Chromosome"/>
</dbReference>
<evidence type="ECO:0000256" key="5">
    <source>
        <dbReference type="ARBA" id="ARBA00023136"/>
    </source>
</evidence>
<evidence type="ECO:0000256" key="6">
    <source>
        <dbReference type="SAM" id="Phobius"/>
    </source>
</evidence>
<feature type="transmembrane region" description="Helical" evidence="6">
    <location>
        <begin position="28"/>
        <end position="49"/>
    </location>
</feature>
<proteinExistence type="predicted"/>
<comment type="subcellular location">
    <subcellularLocation>
        <location evidence="1">Cell membrane</location>
        <topology evidence="1">Multi-pass membrane protein</topology>
    </subcellularLocation>
</comment>
<evidence type="ECO:0000256" key="1">
    <source>
        <dbReference type="ARBA" id="ARBA00004651"/>
    </source>
</evidence>
<keyword evidence="4 6" id="KW-1133">Transmembrane helix</keyword>
<organism evidence="7 8">
    <name type="scientific">Microbacterium lemovicicum</name>
    <dbReference type="NCBI Taxonomy" id="1072463"/>
    <lineage>
        <taxon>Bacteria</taxon>
        <taxon>Bacillati</taxon>
        <taxon>Actinomycetota</taxon>
        <taxon>Actinomycetes</taxon>
        <taxon>Micrococcales</taxon>
        <taxon>Microbacteriaceae</taxon>
        <taxon>Microbacterium</taxon>
    </lineage>
</organism>
<evidence type="ECO:0000313" key="8">
    <source>
        <dbReference type="Proteomes" id="UP000276888"/>
    </source>
</evidence>
<gene>
    <name evidence="7" type="ORF">CVS47_01963</name>
</gene>
<feature type="transmembrane region" description="Helical" evidence="6">
    <location>
        <begin position="103"/>
        <end position="124"/>
    </location>
</feature>
<protein>
    <recommendedName>
        <fullName evidence="9">Cytochrome c oxidase assembly factor CtaG</fullName>
    </recommendedName>
</protein>
<feature type="transmembrane region" description="Helical" evidence="6">
    <location>
        <begin position="136"/>
        <end position="154"/>
    </location>
</feature>
<dbReference type="AlphaFoldDB" id="A0A3Q9IYR0"/>
<feature type="transmembrane region" description="Helical" evidence="6">
    <location>
        <begin position="61"/>
        <end position="83"/>
    </location>
</feature>
<reference evidence="7 8" key="1">
    <citation type="submission" date="2018-08" db="EMBL/GenBank/DDBJ databases">
        <title>Microbacterium lemovicicum sp. nov., a bacterium isolated from a natural uranium-rich soil.</title>
        <authorList>
            <person name="ORTET P."/>
        </authorList>
    </citation>
    <scope>NUCLEOTIDE SEQUENCE [LARGE SCALE GENOMIC DNA]</scope>
    <source>
        <strain evidence="7 8">Viu22</strain>
    </source>
</reference>
<keyword evidence="5 6" id="KW-0472">Membrane</keyword>
<evidence type="ECO:0000256" key="2">
    <source>
        <dbReference type="ARBA" id="ARBA00022475"/>
    </source>
</evidence>
<evidence type="ECO:0008006" key="9">
    <source>
        <dbReference type="Google" id="ProtNLM"/>
    </source>
</evidence>
<dbReference type="InterPro" id="IPR019108">
    <property type="entry name" value="Caa3_assmbl_CtaG-rel"/>
</dbReference>
<accession>A0A3Q9IYR0</accession>